<evidence type="ECO:0000256" key="2">
    <source>
        <dbReference type="SAM" id="MobiDB-lite"/>
    </source>
</evidence>
<evidence type="ECO:0000313" key="5">
    <source>
        <dbReference type="Proteomes" id="UP001346149"/>
    </source>
</evidence>
<keyword evidence="1" id="KW-0479">Metal-binding</keyword>
<evidence type="ECO:0000259" key="3">
    <source>
        <dbReference type="PROSITE" id="PS50089"/>
    </source>
</evidence>
<feature type="region of interest" description="Disordered" evidence="2">
    <location>
        <begin position="1"/>
        <end position="25"/>
    </location>
</feature>
<dbReference type="PROSITE" id="PS50089">
    <property type="entry name" value="ZF_RING_2"/>
    <property type="match status" value="1"/>
</dbReference>
<gene>
    <name evidence="4" type="ORF">SAY86_005229</name>
</gene>
<feature type="region of interest" description="Disordered" evidence="2">
    <location>
        <begin position="121"/>
        <end position="140"/>
    </location>
</feature>
<feature type="compositionally biased region" description="Basic and acidic residues" evidence="2">
    <location>
        <begin position="287"/>
        <end position="301"/>
    </location>
</feature>
<feature type="compositionally biased region" description="Acidic residues" evidence="2">
    <location>
        <begin position="272"/>
        <end position="286"/>
    </location>
</feature>
<evidence type="ECO:0000256" key="1">
    <source>
        <dbReference type="PROSITE-ProRule" id="PRU00175"/>
    </source>
</evidence>
<keyword evidence="1" id="KW-0862">Zinc</keyword>
<accession>A0AAN7L8E0</accession>
<proteinExistence type="predicted"/>
<feature type="region of interest" description="Disordered" evidence="2">
    <location>
        <begin position="247"/>
        <end position="340"/>
    </location>
</feature>
<dbReference type="SUPFAM" id="SSF57850">
    <property type="entry name" value="RING/U-box"/>
    <property type="match status" value="1"/>
</dbReference>
<evidence type="ECO:0000313" key="4">
    <source>
        <dbReference type="EMBL" id="KAK4776541.1"/>
    </source>
</evidence>
<dbReference type="GO" id="GO:0008270">
    <property type="term" value="F:zinc ion binding"/>
    <property type="evidence" value="ECO:0007669"/>
    <property type="project" value="UniProtKB-KW"/>
</dbReference>
<dbReference type="PANTHER" id="PTHR46629">
    <property type="entry name" value="OS01G0917900 PROTEIN"/>
    <property type="match status" value="1"/>
</dbReference>
<sequence length="399" mass="44555">MSAADGSQNLLSSLSREAPPAPIVHRDLAGLSLDDILGTDTHRPKPPPPLYPTSAHITRTLIEIIRDEPDQSSYKTLVDDRDRRAWKPFKDRLKLRRAGCAWTPSISTPSCDGPIRGFRKNDSSSSAPLHLSHPHYISDKPRLIQRSANMDEDSGGQHMQFRDFPDQQHSRLVMARRTSVRINSESSDSDESPDPTPMRPQFSRHNSTRAASARFLNRCETSVAPKDEMSMEMSEAEDRLARLSMGEGRQMSAREAAAAQEAAEAAAAATAAEEEDDDEVDEEEDREGMGGEKAVKGEEGQPRMSLMDLLGDYEEEEDDEEDYDEEEEEEEEEEEDGGSEVAEADGYKCCCCVCMVKHKVQPMVPCGHSYCKLCTKEMYVSRGNCPICNNFIQEIITVF</sequence>
<dbReference type="EMBL" id="JAXQNO010000018">
    <property type="protein sequence ID" value="KAK4776541.1"/>
    <property type="molecule type" value="Genomic_DNA"/>
</dbReference>
<keyword evidence="5" id="KW-1185">Reference proteome</keyword>
<feature type="compositionally biased region" description="Low complexity" evidence="2">
    <location>
        <begin position="123"/>
        <end position="135"/>
    </location>
</feature>
<name>A0AAN7L8E0_TRANT</name>
<comment type="caution">
    <text evidence="4">The sequence shown here is derived from an EMBL/GenBank/DDBJ whole genome shotgun (WGS) entry which is preliminary data.</text>
</comment>
<organism evidence="4 5">
    <name type="scientific">Trapa natans</name>
    <name type="common">Water chestnut</name>
    <dbReference type="NCBI Taxonomy" id="22666"/>
    <lineage>
        <taxon>Eukaryota</taxon>
        <taxon>Viridiplantae</taxon>
        <taxon>Streptophyta</taxon>
        <taxon>Embryophyta</taxon>
        <taxon>Tracheophyta</taxon>
        <taxon>Spermatophyta</taxon>
        <taxon>Magnoliopsida</taxon>
        <taxon>eudicotyledons</taxon>
        <taxon>Gunneridae</taxon>
        <taxon>Pentapetalae</taxon>
        <taxon>rosids</taxon>
        <taxon>malvids</taxon>
        <taxon>Myrtales</taxon>
        <taxon>Lythraceae</taxon>
        <taxon>Trapa</taxon>
    </lineage>
</organism>
<reference evidence="4 5" key="1">
    <citation type="journal article" date="2023" name="Hortic Res">
        <title>Pangenome of water caltrop reveals structural variations and asymmetric subgenome divergence after allopolyploidization.</title>
        <authorList>
            <person name="Zhang X."/>
            <person name="Chen Y."/>
            <person name="Wang L."/>
            <person name="Yuan Y."/>
            <person name="Fang M."/>
            <person name="Shi L."/>
            <person name="Lu R."/>
            <person name="Comes H.P."/>
            <person name="Ma Y."/>
            <person name="Chen Y."/>
            <person name="Huang G."/>
            <person name="Zhou Y."/>
            <person name="Zheng Z."/>
            <person name="Qiu Y."/>
        </authorList>
    </citation>
    <scope>NUCLEOTIDE SEQUENCE [LARGE SCALE GENOMIC DNA]</scope>
    <source>
        <strain evidence="4">F231</strain>
    </source>
</reference>
<feature type="compositionally biased region" description="Acidic residues" evidence="2">
    <location>
        <begin position="311"/>
        <end position="338"/>
    </location>
</feature>
<keyword evidence="1" id="KW-0863">Zinc-finger</keyword>
<feature type="compositionally biased region" description="Polar residues" evidence="2">
    <location>
        <begin position="1"/>
        <end position="15"/>
    </location>
</feature>
<dbReference type="InterPro" id="IPR013083">
    <property type="entry name" value="Znf_RING/FYVE/PHD"/>
</dbReference>
<protein>
    <recommendedName>
        <fullName evidence="3">RING-type domain-containing protein</fullName>
    </recommendedName>
</protein>
<feature type="compositionally biased region" description="Low complexity" evidence="2">
    <location>
        <begin position="253"/>
        <end position="271"/>
    </location>
</feature>
<dbReference type="Gene3D" id="3.30.40.10">
    <property type="entry name" value="Zinc/RING finger domain, C3HC4 (zinc finger)"/>
    <property type="match status" value="1"/>
</dbReference>
<feature type="region of interest" description="Disordered" evidence="2">
    <location>
        <begin position="177"/>
        <end position="217"/>
    </location>
</feature>
<dbReference type="InterPro" id="IPR001841">
    <property type="entry name" value="Znf_RING"/>
</dbReference>
<dbReference type="AlphaFoldDB" id="A0AAN7L8E0"/>
<feature type="domain" description="RING-type" evidence="3">
    <location>
        <begin position="351"/>
        <end position="389"/>
    </location>
</feature>
<dbReference type="Proteomes" id="UP001346149">
    <property type="component" value="Unassembled WGS sequence"/>
</dbReference>